<sequence>MSWRVIIVDDSKRIKNDLQITSKEYQLNPIYSPRFGISYRKKRGIAFTLEEFKSIIESSSEVFEVIKKSYQKKWRTDNNDEYIQEILL</sequence>
<evidence type="ECO:0000313" key="2">
    <source>
        <dbReference type="Proteomes" id="UP000003019"/>
    </source>
</evidence>
<dbReference type="AlphaFoldDB" id="G4CG04"/>
<proteinExistence type="predicted"/>
<dbReference type="Proteomes" id="UP000003019">
    <property type="component" value="Unassembled WGS sequence"/>
</dbReference>
<dbReference type="EMBL" id="AGAY01000020">
    <property type="protein sequence ID" value="EGY53245.1"/>
    <property type="molecule type" value="Genomic_DNA"/>
</dbReference>
<accession>G4CG04</accession>
<reference evidence="1 2" key="1">
    <citation type="submission" date="2011-05" db="EMBL/GenBank/DDBJ databases">
        <authorList>
            <person name="Muzny D."/>
            <person name="Qin X."/>
            <person name="Deng J."/>
            <person name="Jiang H."/>
            <person name="Liu Y."/>
            <person name="Qu J."/>
            <person name="Song X.-Z."/>
            <person name="Zhang L."/>
            <person name="Thornton R."/>
            <person name="Coyle M."/>
            <person name="Francisco L."/>
            <person name="Jackson L."/>
            <person name="Javaid M."/>
            <person name="Korchina V."/>
            <person name="Kovar C."/>
            <person name="Mata R."/>
            <person name="Mathew T."/>
            <person name="Ngo R."/>
            <person name="Nguyen L."/>
            <person name="Nguyen N."/>
            <person name="Okwuonu G."/>
            <person name="Ongeri F."/>
            <person name="Pham C."/>
            <person name="Simmons D."/>
            <person name="Wilczek-Boney K."/>
            <person name="Hale W."/>
            <person name="Jakkamsetti A."/>
            <person name="Pham P."/>
            <person name="Ruth R."/>
            <person name="San Lucas F."/>
            <person name="Warren J."/>
            <person name="Zhang J."/>
            <person name="Zhao Z."/>
            <person name="Zhou C."/>
            <person name="Zhu D."/>
            <person name="Lee S."/>
            <person name="Bess C."/>
            <person name="Blankenburg K."/>
            <person name="Forbes L."/>
            <person name="Fu Q."/>
            <person name="Gubbala S."/>
            <person name="Hirani K."/>
            <person name="Jayaseelan J.C."/>
            <person name="Lara F."/>
            <person name="Munidasa M."/>
            <person name="Palculict T."/>
            <person name="Patil S."/>
            <person name="Pu L.-L."/>
            <person name="Saada N."/>
            <person name="Tang L."/>
            <person name="Weissenberger G."/>
            <person name="Zhu Y."/>
            <person name="Hemphill L."/>
            <person name="Shang Y."/>
            <person name="Youmans B."/>
            <person name="Ayvaz T."/>
            <person name="Ross M."/>
            <person name="Santibanez J."/>
            <person name="Aqrawi P."/>
            <person name="Gross S."/>
            <person name="Joshi V."/>
            <person name="Fowler G."/>
            <person name="Nazareth L."/>
            <person name="Reid J."/>
            <person name="Worley K."/>
            <person name="Petrosino J."/>
            <person name="Highlander S."/>
            <person name="Gibbs R."/>
        </authorList>
    </citation>
    <scope>NUCLEOTIDE SEQUENCE [LARGE SCALE GENOMIC DNA]</scope>
    <source>
        <strain evidence="1 2">871</strain>
    </source>
</reference>
<name>G4CG04_9NEIS</name>
<protein>
    <submittedName>
        <fullName evidence="1">Transcriptional regulatory protein</fullName>
    </submittedName>
</protein>
<comment type="caution">
    <text evidence="1">The sequence shown here is derived from an EMBL/GenBank/DDBJ whole genome shotgun (WGS) entry which is preliminary data.</text>
</comment>
<gene>
    <name evidence="1" type="ORF">HMPREF9371_0543</name>
</gene>
<dbReference type="STRING" id="1032488.HMPREF9371_0543"/>
<organism evidence="1 2">
    <name type="scientific">Neisseria shayeganii 871</name>
    <dbReference type="NCBI Taxonomy" id="1032488"/>
    <lineage>
        <taxon>Bacteria</taxon>
        <taxon>Pseudomonadati</taxon>
        <taxon>Pseudomonadota</taxon>
        <taxon>Betaproteobacteria</taxon>
        <taxon>Neisseriales</taxon>
        <taxon>Neisseriaceae</taxon>
        <taxon>Neisseria</taxon>
    </lineage>
</organism>
<dbReference type="Pfam" id="PF24389">
    <property type="entry name" value="ORC-CDC6-like"/>
    <property type="match status" value="1"/>
</dbReference>
<evidence type="ECO:0000313" key="1">
    <source>
        <dbReference type="EMBL" id="EGY53245.1"/>
    </source>
</evidence>
<dbReference type="InterPro" id="IPR056955">
    <property type="entry name" value="ORC-CDC6-like"/>
</dbReference>
<dbReference type="HOGENOM" id="CLU_2465845_0_0_4"/>
<keyword evidence="2" id="KW-1185">Reference proteome</keyword>